<dbReference type="InterPro" id="IPR051781">
    <property type="entry name" value="Metallo-dep_Hydrolase"/>
</dbReference>
<dbReference type="Gene3D" id="2.30.40.10">
    <property type="entry name" value="Urease, subunit C, domain 1"/>
    <property type="match status" value="1"/>
</dbReference>
<evidence type="ECO:0000259" key="1">
    <source>
        <dbReference type="Pfam" id="PF01979"/>
    </source>
</evidence>
<dbReference type="InterPro" id="IPR006680">
    <property type="entry name" value="Amidohydro-rel"/>
</dbReference>
<dbReference type="EMBL" id="JACGZW010000004">
    <property type="protein sequence ID" value="MBB1154066.1"/>
    <property type="molecule type" value="Genomic_DNA"/>
</dbReference>
<gene>
    <name evidence="2" type="ORF">H4281_13065</name>
</gene>
<dbReference type="Pfam" id="PF01979">
    <property type="entry name" value="Amidohydro_1"/>
    <property type="match status" value="1"/>
</dbReference>
<dbReference type="Proteomes" id="UP000526734">
    <property type="component" value="Unassembled WGS sequence"/>
</dbReference>
<dbReference type="GO" id="GO:0016810">
    <property type="term" value="F:hydrolase activity, acting on carbon-nitrogen (but not peptide) bonds"/>
    <property type="evidence" value="ECO:0007669"/>
    <property type="project" value="InterPro"/>
</dbReference>
<dbReference type="Gene3D" id="3.40.50.10910">
    <property type="entry name" value="Amidohydrolase"/>
    <property type="match status" value="1"/>
</dbReference>
<dbReference type="Gene3D" id="1.20.58.520">
    <property type="entry name" value="Amidohydrolase"/>
    <property type="match status" value="1"/>
</dbReference>
<dbReference type="SUPFAM" id="SSF51556">
    <property type="entry name" value="Metallo-dependent hydrolases"/>
    <property type="match status" value="1"/>
</dbReference>
<keyword evidence="2" id="KW-0378">Hydrolase</keyword>
<keyword evidence="3" id="KW-1185">Reference proteome</keyword>
<dbReference type="AlphaFoldDB" id="A0A7W3VVZ4"/>
<comment type="caution">
    <text evidence="2">The sequence shown here is derived from an EMBL/GenBank/DDBJ whole genome shotgun (WGS) entry which is preliminary data.</text>
</comment>
<dbReference type="Gene3D" id="3.30.110.90">
    <property type="entry name" value="Amidohydrolase"/>
    <property type="match status" value="1"/>
</dbReference>
<sequence length="357" mass="36361">MTRGGIVAKTALRNARVFDGRGLTEPRTVVIDGAVLGTDPAGAREIDAGGATLLPGFIDSHLHLERPEQLADLAEWGVTTGLDMACWPAERVAALRTAGPADFRSAGLPLIGPDGLHSTIPEMPASAIVTTPEAAVRFVEARVTEGVDYVKGVAEAPGDGGPPAEALQALVDTARKRGLDAVVHAATPGAYHVAVATGARFVTHVPVVGRIAAEDVAAMKAAGQTAIPTLTMMEGALAFFAGAAGDYLANVAALRAAGVEILAGTDANGGSGAPVAVAHGASLHHEFELLAEAGLSSVEILRAATVDPAQAFGLTDRGEIRPGLRADLVLVDGDPVADLSATRAIRAVWCAGREISR</sequence>
<dbReference type="SUPFAM" id="SSF51338">
    <property type="entry name" value="Composite domain of metallo-dependent hydrolases"/>
    <property type="match status" value="1"/>
</dbReference>
<dbReference type="PANTHER" id="PTHR43135:SF3">
    <property type="entry name" value="ALPHA-D-RIBOSE 1-METHYLPHOSPHONATE 5-TRIPHOSPHATE DIPHOSPHATASE"/>
    <property type="match status" value="1"/>
</dbReference>
<dbReference type="InterPro" id="IPR011059">
    <property type="entry name" value="Metal-dep_hydrolase_composite"/>
</dbReference>
<accession>A0A7W3VVZ4</accession>
<protein>
    <submittedName>
        <fullName evidence="2">Amidohydrolase family protein</fullName>
    </submittedName>
</protein>
<evidence type="ECO:0000313" key="2">
    <source>
        <dbReference type="EMBL" id="MBB1154066.1"/>
    </source>
</evidence>
<evidence type="ECO:0000313" key="3">
    <source>
        <dbReference type="Proteomes" id="UP000526734"/>
    </source>
</evidence>
<organism evidence="2 3">
    <name type="scientific">Amycolatopsis dendrobii</name>
    <dbReference type="NCBI Taxonomy" id="2760662"/>
    <lineage>
        <taxon>Bacteria</taxon>
        <taxon>Bacillati</taxon>
        <taxon>Actinomycetota</taxon>
        <taxon>Actinomycetes</taxon>
        <taxon>Pseudonocardiales</taxon>
        <taxon>Pseudonocardiaceae</taxon>
        <taxon>Amycolatopsis</taxon>
    </lineage>
</organism>
<proteinExistence type="predicted"/>
<name>A0A7W3VVZ4_9PSEU</name>
<reference evidence="2 3" key="1">
    <citation type="submission" date="2020-08" db="EMBL/GenBank/DDBJ databases">
        <title>Amycolatopsis sp. nov. DR6-1 isolated from Dendrobium heterocarpum.</title>
        <authorList>
            <person name="Tedsree N."/>
            <person name="Kuncharoen N."/>
            <person name="Likhitwitayawuid K."/>
            <person name="Tanasupawat S."/>
        </authorList>
    </citation>
    <scope>NUCLEOTIDE SEQUENCE [LARGE SCALE GENOMIC DNA]</scope>
    <source>
        <strain evidence="2 3">DR6-1</strain>
    </source>
</reference>
<dbReference type="PANTHER" id="PTHR43135">
    <property type="entry name" value="ALPHA-D-RIBOSE 1-METHYLPHOSPHONATE 5-TRIPHOSPHATE DIPHOSPHATASE"/>
    <property type="match status" value="1"/>
</dbReference>
<dbReference type="InterPro" id="IPR032466">
    <property type="entry name" value="Metal_Hydrolase"/>
</dbReference>
<feature type="domain" description="Amidohydrolase-related" evidence="1">
    <location>
        <begin position="52"/>
        <end position="353"/>
    </location>
</feature>